<evidence type="ECO:0008006" key="5">
    <source>
        <dbReference type="Google" id="ProtNLM"/>
    </source>
</evidence>
<organism evidence="4">
    <name type="scientific">marine metagenome</name>
    <dbReference type="NCBI Taxonomy" id="408172"/>
    <lineage>
        <taxon>unclassified sequences</taxon>
        <taxon>metagenomes</taxon>
        <taxon>ecological metagenomes</taxon>
    </lineage>
</organism>
<dbReference type="PROSITE" id="PS51682">
    <property type="entry name" value="SAM_OMT_I"/>
    <property type="match status" value="1"/>
</dbReference>
<keyword evidence="2" id="KW-0808">Transferase</keyword>
<evidence type="ECO:0000256" key="2">
    <source>
        <dbReference type="ARBA" id="ARBA00022679"/>
    </source>
</evidence>
<gene>
    <name evidence="4" type="ORF">METZ01_LOCUS137405</name>
</gene>
<dbReference type="SUPFAM" id="SSF53335">
    <property type="entry name" value="S-adenosyl-L-methionine-dependent methyltransferases"/>
    <property type="match status" value="1"/>
</dbReference>
<keyword evidence="3" id="KW-0949">S-adenosyl-L-methionine</keyword>
<name>A0A381Z6J4_9ZZZZ</name>
<evidence type="ECO:0000256" key="1">
    <source>
        <dbReference type="ARBA" id="ARBA00022603"/>
    </source>
</evidence>
<evidence type="ECO:0000256" key="3">
    <source>
        <dbReference type="ARBA" id="ARBA00022691"/>
    </source>
</evidence>
<dbReference type="GO" id="GO:0032259">
    <property type="term" value="P:methylation"/>
    <property type="evidence" value="ECO:0007669"/>
    <property type="project" value="UniProtKB-KW"/>
</dbReference>
<evidence type="ECO:0000313" key="4">
    <source>
        <dbReference type="EMBL" id="SVA84551.1"/>
    </source>
</evidence>
<keyword evidence="1" id="KW-0489">Methyltransferase</keyword>
<dbReference type="InterPro" id="IPR029063">
    <property type="entry name" value="SAM-dependent_MTases_sf"/>
</dbReference>
<protein>
    <recommendedName>
        <fullName evidence="5">O-methyltransferase domain-containing protein</fullName>
    </recommendedName>
</protein>
<dbReference type="GO" id="GO:0008171">
    <property type="term" value="F:O-methyltransferase activity"/>
    <property type="evidence" value="ECO:0007669"/>
    <property type="project" value="InterPro"/>
</dbReference>
<dbReference type="InterPro" id="IPR002935">
    <property type="entry name" value="SAM_O-MeTrfase"/>
</dbReference>
<sequence length="218" mass="24985">MGKNLEITDKLEKYIEKFSYQLTPVQKEIIKYNDSLGDIKRMQIAVSQCHFLHLIIKTSKIKNALEIGTFTGLSALSIAIALPHDGKLIALDKNKETNKVATDFFKKANQDKKIETIIKPALDSINDLKKSNNKFGMIFIDADKENYKNYYDQSIELLNKDGLIIIDNVLWHGEVADEEKNDNFTKNMRNFNNYVHNDSRTEQVIMPIGDGLTICRKL</sequence>
<dbReference type="EMBL" id="UINC01020041">
    <property type="protein sequence ID" value="SVA84551.1"/>
    <property type="molecule type" value="Genomic_DNA"/>
</dbReference>
<dbReference type="PANTHER" id="PTHR10509:SF14">
    <property type="entry name" value="CAFFEOYL-COA O-METHYLTRANSFERASE 3-RELATED"/>
    <property type="match status" value="1"/>
</dbReference>
<dbReference type="InterPro" id="IPR050362">
    <property type="entry name" value="Cation-dep_OMT"/>
</dbReference>
<dbReference type="GO" id="GO:0008757">
    <property type="term" value="F:S-adenosylmethionine-dependent methyltransferase activity"/>
    <property type="evidence" value="ECO:0007669"/>
    <property type="project" value="TreeGrafter"/>
</dbReference>
<dbReference type="PANTHER" id="PTHR10509">
    <property type="entry name" value="O-METHYLTRANSFERASE-RELATED"/>
    <property type="match status" value="1"/>
</dbReference>
<accession>A0A381Z6J4</accession>
<dbReference type="Pfam" id="PF01596">
    <property type="entry name" value="Methyltransf_3"/>
    <property type="match status" value="1"/>
</dbReference>
<dbReference type="Gene3D" id="3.40.50.150">
    <property type="entry name" value="Vaccinia Virus protein VP39"/>
    <property type="match status" value="1"/>
</dbReference>
<proteinExistence type="predicted"/>
<dbReference type="CDD" id="cd02440">
    <property type="entry name" value="AdoMet_MTases"/>
    <property type="match status" value="1"/>
</dbReference>
<reference evidence="4" key="1">
    <citation type="submission" date="2018-05" db="EMBL/GenBank/DDBJ databases">
        <authorList>
            <person name="Lanie J.A."/>
            <person name="Ng W.-L."/>
            <person name="Kazmierczak K.M."/>
            <person name="Andrzejewski T.M."/>
            <person name="Davidsen T.M."/>
            <person name="Wayne K.J."/>
            <person name="Tettelin H."/>
            <person name="Glass J.I."/>
            <person name="Rusch D."/>
            <person name="Podicherti R."/>
            <person name="Tsui H.-C.T."/>
            <person name="Winkler M.E."/>
        </authorList>
    </citation>
    <scope>NUCLEOTIDE SEQUENCE</scope>
</reference>
<dbReference type="AlphaFoldDB" id="A0A381Z6J4"/>